<feature type="chain" id="PRO_5018749349" evidence="1">
    <location>
        <begin position="23"/>
        <end position="170"/>
    </location>
</feature>
<comment type="caution">
    <text evidence="3">The sequence shown here is derived from an EMBL/GenBank/DDBJ whole genome shotgun (WGS) entry which is preliminary data.</text>
</comment>
<name>A0A3S1CH00_9PROT</name>
<dbReference type="SUPFAM" id="SSF50199">
    <property type="entry name" value="Staphylococcal nuclease"/>
    <property type="match status" value="1"/>
</dbReference>
<feature type="signal peptide" evidence="1">
    <location>
        <begin position="1"/>
        <end position="22"/>
    </location>
</feature>
<accession>A0A3S1CH00</accession>
<reference evidence="3 4" key="1">
    <citation type="submission" date="2018-12" db="EMBL/GenBank/DDBJ databases">
        <authorList>
            <person name="Yang Y."/>
        </authorList>
    </citation>
    <scope>NUCLEOTIDE SEQUENCE [LARGE SCALE GENOMIC DNA]</scope>
    <source>
        <strain evidence="3 4">GSF71</strain>
    </source>
</reference>
<keyword evidence="1" id="KW-0732">Signal</keyword>
<sequence length="170" mass="18491">MPLYRFLCVAILLLTIPTTAPAYPSDSYTGLIETVETGGQFVLSGKRLRLWGIDAPDADQACLDSERQAQRCGLMARLALDLLTTGRRLDCRTVEPGPGSGAADAAPARCTVEGYDLNGRMVLIGYAFDRPESGGLYAAVEAQARERRTGMWGGVFVPPAVWRDKRLGRR</sequence>
<dbReference type="RefSeq" id="WP_126998676.1">
    <property type="nucleotide sequence ID" value="NZ_CP173191.1"/>
</dbReference>
<keyword evidence="4" id="KW-1185">Reference proteome</keyword>
<feature type="domain" description="TNase-like" evidence="2">
    <location>
        <begin position="26"/>
        <end position="154"/>
    </location>
</feature>
<evidence type="ECO:0000259" key="2">
    <source>
        <dbReference type="SMART" id="SM00318"/>
    </source>
</evidence>
<evidence type="ECO:0000313" key="4">
    <source>
        <dbReference type="Proteomes" id="UP000280346"/>
    </source>
</evidence>
<dbReference type="InterPro" id="IPR016071">
    <property type="entry name" value="Staphylococal_nuclease_OB-fold"/>
</dbReference>
<dbReference type="EMBL" id="RZIJ01000009">
    <property type="protein sequence ID" value="RUQ70793.1"/>
    <property type="molecule type" value="Genomic_DNA"/>
</dbReference>
<evidence type="ECO:0000256" key="1">
    <source>
        <dbReference type="SAM" id="SignalP"/>
    </source>
</evidence>
<organism evidence="3 4">
    <name type="scientific">Azospirillum doebereinerae</name>
    <dbReference type="NCBI Taxonomy" id="92933"/>
    <lineage>
        <taxon>Bacteria</taxon>
        <taxon>Pseudomonadati</taxon>
        <taxon>Pseudomonadota</taxon>
        <taxon>Alphaproteobacteria</taxon>
        <taxon>Rhodospirillales</taxon>
        <taxon>Azospirillaceae</taxon>
        <taxon>Azospirillum</taxon>
    </lineage>
</organism>
<dbReference type="Gene3D" id="2.40.50.90">
    <property type="match status" value="1"/>
</dbReference>
<dbReference type="OrthoDB" id="9805504at2"/>
<proteinExistence type="predicted"/>
<dbReference type="InterPro" id="IPR035437">
    <property type="entry name" value="SNase_OB-fold_sf"/>
</dbReference>
<dbReference type="AlphaFoldDB" id="A0A3S1CH00"/>
<protein>
    <submittedName>
        <fullName evidence="3">Thermonuclease family protein</fullName>
    </submittedName>
</protein>
<evidence type="ECO:0000313" key="3">
    <source>
        <dbReference type="EMBL" id="RUQ70793.1"/>
    </source>
</evidence>
<dbReference type="Proteomes" id="UP000280346">
    <property type="component" value="Unassembled WGS sequence"/>
</dbReference>
<gene>
    <name evidence="3" type="ORF">EJ913_13610</name>
</gene>
<dbReference type="SMART" id="SM00318">
    <property type="entry name" value="SNc"/>
    <property type="match status" value="1"/>
</dbReference>